<feature type="region of interest" description="Disordered" evidence="1">
    <location>
        <begin position="38"/>
        <end position="76"/>
    </location>
</feature>
<sequence length="122" mass="13198">MVVLVHHQAYWSNLPNEDAMKTAAATRRPSRVVLVDTDDAGEAAHTATSPVTATSASSAPMTTSPPSSPSSRESQIRSLCRFNVGEDYPVFVDGFYVYRQTYAGPVPVPVGNKHVMVCSWRG</sequence>
<dbReference type="Gramene" id="OMERI01G16700.1">
    <property type="protein sequence ID" value="OMERI01G16700.1"/>
    <property type="gene ID" value="OMERI01G16700"/>
</dbReference>
<feature type="compositionally biased region" description="Low complexity" evidence="1">
    <location>
        <begin position="43"/>
        <end position="71"/>
    </location>
</feature>
<accession>A0A0E0C2Y9</accession>
<dbReference type="Proteomes" id="UP000008021">
    <property type="component" value="Chromosome 1"/>
</dbReference>
<reference evidence="2" key="1">
    <citation type="submission" date="2015-04" db="UniProtKB">
        <authorList>
            <consortium name="EnsemblPlants"/>
        </authorList>
    </citation>
    <scope>IDENTIFICATION</scope>
</reference>
<evidence type="ECO:0000313" key="3">
    <source>
        <dbReference type="Proteomes" id="UP000008021"/>
    </source>
</evidence>
<evidence type="ECO:0000256" key="1">
    <source>
        <dbReference type="SAM" id="MobiDB-lite"/>
    </source>
</evidence>
<evidence type="ECO:0000313" key="2">
    <source>
        <dbReference type="EnsemblPlants" id="OMERI01G16700.1"/>
    </source>
</evidence>
<proteinExistence type="predicted"/>
<dbReference type="EnsemblPlants" id="OMERI01G16700.1">
    <property type="protein sequence ID" value="OMERI01G16700.1"/>
    <property type="gene ID" value="OMERI01G16700"/>
</dbReference>
<keyword evidence="3" id="KW-1185">Reference proteome</keyword>
<organism evidence="2">
    <name type="scientific">Oryza meridionalis</name>
    <dbReference type="NCBI Taxonomy" id="40149"/>
    <lineage>
        <taxon>Eukaryota</taxon>
        <taxon>Viridiplantae</taxon>
        <taxon>Streptophyta</taxon>
        <taxon>Embryophyta</taxon>
        <taxon>Tracheophyta</taxon>
        <taxon>Spermatophyta</taxon>
        <taxon>Magnoliopsida</taxon>
        <taxon>Liliopsida</taxon>
        <taxon>Poales</taxon>
        <taxon>Poaceae</taxon>
        <taxon>BOP clade</taxon>
        <taxon>Oryzoideae</taxon>
        <taxon>Oryzeae</taxon>
        <taxon>Oryzinae</taxon>
        <taxon>Oryza</taxon>
    </lineage>
</organism>
<protein>
    <submittedName>
        <fullName evidence="2">Uncharacterized protein</fullName>
    </submittedName>
</protein>
<name>A0A0E0C2Y9_9ORYZ</name>
<dbReference type="HOGENOM" id="CLU_2030416_0_0_1"/>
<dbReference type="AlphaFoldDB" id="A0A0E0C2Y9"/>
<reference evidence="2" key="2">
    <citation type="submission" date="2018-05" db="EMBL/GenBank/DDBJ databases">
        <title>OmerRS3 (Oryza meridionalis Reference Sequence Version 3).</title>
        <authorList>
            <person name="Zhang J."/>
            <person name="Kudrna D."/>
            <person name="Lee S."/>
            <person name="Talag J."/>
            <person name="Welchert J."/>
            <person name="Wing R.A."/>
        </authorList>
    </citation>
    <scope>NUCLEOTIDE SEQUENCE [LARGE SCALE GENOMIC DNA]</scope>
    <source>
        <strain evidence="2">cv. OR44</strain>
    </source>
</reference>
<dbReference type="STRING" id="40149.A0A0E0C2Y9"/>